<dbReference type="InterPro" id="IPR010982">
    <property type="entry name" value="Lambda_DNA-bd_dom_sf"/>
</dbReference>
<dbReference type="Pfam" id="PF19054">
    <property type="entry name" value="DUF5753"/>
    <property type="match status" value="1"/>
</dbReference>
<reference evidence="3" key="2">
    <citation type="submission" date="2008-12" db="EMBL/GenBank/DDBJ databases">
        <title>Annotation of Streptomyces roseosporus strain NRRL 15998.</title>
        <authorList>
            <consortium name="The Broad Institute Genome Sequencing Platform"/>
            <consortium name="Broad Institute Microbial Sequencing Center"/>
            <person name="Fischbach M."/>
            <person name="Ward D."/>
            <person name="Young S."/>
            <person name="Kodira C.D."/>
            <person name="Zeng Q."/>
            <person name="Koehrsen M."/>
            <person name="Godfrey P."/>
            <person name="Alvarado L."/>
            <person name="Berlin A.M."/>
            <person name="Borenstein D."/>
            <person name="Chen Z."/>
            <person name="Engels R."/>
            <person name="Freedman E."/>
            <person name="Gellesch M."/>
            <person name="Goldberg J."/>
            <person name="Griggs A."/>
            <person name="Gujja S."/>
            <person name="Heiman D.I."/>
            <person name="Hepburn T.A."/>
            <person name="Howarth C."/>
            <person name="Jen D."/>
            <person name="Larson L."/>
            <person name="Lewis B."/>
            <person name="Mehta T."/>
            <person name="Park D."/>
            <person name="Pearson M."/>
            <person name="Roberts A."/>
            <person name="Saif S."/>
            <person name="Shea T.D."/>
            <person name="Shenoy N."/>
            <person name="Sisk P."/>
            <person name="Stolte C."/>
            <person name="Sykes S.N."/>
            <person name="Walk T."/>
            <person name="White J."/>
            <person name="Yandava C."/>
            <person name="Straight P."/>
            <person name="Clardy J."/>
            <person name="Hung D."/>
            <person name="Kolter R."/>
            <person name="Mekalanos J."/>
            <person name="Walker S."/>
            <person name="Walsh C.T."/>
            <person name="Wieland B.L.C."/>
            <person name="Ilzarbe M."/>
            <person name="Galagan J."/>
            <person name="Nusbaum C."/>
            <person name="Birren B."/>
        </authorList>
    </citation>
    <scope>NUCLEOTIDE SEQUENCE [LARGE SCALE GENOMIC DNA]</scope>
    <source>
        <strain evidence="3">NRRL 15998</strain>
    </source>
</reference>
<name>D6ACK2_STRFL</name>
<accession>D6ACK2</accession>
<dbReference type="Proteomes" id="UP000003986">
    <property type="component" value="Unassembled WGS sequence"/>
</dbReference>
<evidence type="ECO:0000313" key="3">
    <source>
        <dbReference type="Proteomes" id="UP000003986"/>
    </source>
</evidence>
<dbReference type="AlphaFoldDB" id="D6ACK2"/>
<dbReference type="Pfam" id="PF13560">
    <property type="entry name" value="HTH_31"/>
    <property type="match status" value="1"/>
</dbReference>
<sequence length="278" mass="30410">MHHCALGGGAVHLGTETSGNAVMFGRLLRHFRERAGLSQVALGGRIGFSKSQVAMVERGNRPPRGPFVERADAALGAQGALIAAGADVTGSYLADWFEDFARLERMAAARHEYETHVVPGLLQTEAYARTVLQGGYPPVSDDVVEGRVADRLARQSLITRKDVPDLSFVLELSALARPIGGRAVHREQIAHILEVAQLRHVTLQVMPPHRETHSGLSGPFVLLETRERQRLAYLEVQDHRALTDQEPTVGNMFGKYGNMRAQALDPENSCAEIEKLAK</sequence>
<dbReference type="SUPFAM" id="SSF47413">
    <property type="entry name" value="lambda repressor-like DNA-binding domains"/>
    <property type="match status" value="1"/>
</dbReference>
<dbReference type="InterPro" id="IPR001387">
    <property type="entry name" value="Cro/C1-type_HTH"/>
</dbReference>
<organism evidence="2 3">
    <name type="scientific">Streptomyces filamentosus NRRL 15998</name>
    <dbReference type="NCBI Taxonomy" id="457431"/>
    <lineage>
        <taxon>Bacteria</taxon>
        <taxon>Bacillati</taxon>
        <taxon>Actinomycetota</taxon>
        <taxon>Actinomycetes</taxon>
        <taxon>Kitasatosporales</taxon>
        <taxon>Streptomycetaceae</taxon>
        <taxon>Streptomyces</taxon>
    </lineage>
</organism>
<protein>
    <submittedName>
        <fullName evidence="2">DNA-binding protein</fullName>
    </submittedName>
</protein>
<keyword evidence="2" id="KW-0238">DNA-binding</keyword>
<dbReference type="GO" id="GO:0003677">
    <property type="term" value="F:DNA binding"/>
    <property type="evidence" value="ECO:0007669"/>
    <property type="project" value="UniProtKB-KW"/>
</dbReference>
<dbReference type="Gene3D" id="1.10.260.40">
    <property type="entry name" value="lambda repressor-like DNA-binding domains"/>
    <property type="match status" value="1"/>
</dbReference>
<dbReference type="SMART" id="SM00530">
    <property type="entry name" value="HTH_XRE"/>
    <property type="match status" value="1"/>
</dbReference>
<dbReference type="PROSITE" id="PS50943">
    <property type="entry name" value="HTH_CROC1"/>
    <property type="match status" value="1"/>
</dbReference>
<feature type="domain" description="HTH cro/C1-type" evidence="1">
    <location>
        <begin position="28"/>
        <end position="82"/>
    </location>
</feature>
<dbReference type="EMBL" id="DS999644">
    <property type="protein sequence ID" value="EFE76599.2"/>
    <property type="molecule type" value="Genomic_DNA"/>
</dbReference>
<dbReference type="InterPro" id="IPR043917">
    <property type="entry name" value="DUF5753"/>
</dbReference>
<dbReference type="CDD" id="cd00093">
    <property type="entry name" value="HTH_XRE"/>
    <property type="match status" value="1"/>
</dbReference>
<reference evidence="3" key="1">
    <citation type="submission" date="2008-10" db="EMBL/GenBank/DDBJ databases">
        <authorList>
            <person name="Molnar K."/>
        </authorList>
    </citation>
    <scope>NUCLEOTIDE SEQUENCE [LARGE SCALE GENOMIC DNA]</scope>
    <source>
        <strain evidence="3">NRRL 15998</strain>
    </source>
</reference>
<evidence type="ECO:0000259" key="1">
    <source>
        <dbReference type="PROSITE" id="PS50943"/>
    </source>
</evidence>
<evidence type="ECO:0000313" key="2">
    <source>
        <dbReference type="EMBL" id="EFE76599.2"/>
    </source>
</evidence>
<proteinExistence type="predicted"/>
<gene>
    <name evidence="2" type="ORF">SSGG_03965</name>
</gene>